<name>A0A382E269_9ZZZZ</name>
<dbReference type="EMBL" id="UINC01042224">
    <property type="protein sequence ID" value="SVB44555.1"/>
    <property type="molecule type" value="Genomic_DNA"/>
</dbReference>
<protein>
    <submittedName>
        <fullName evidence="1">Uncharacterized protein</fullName>
    </submittedName>
</protein>
<sequence length="104" mass="12689">MKDLIRDGMPQNEIIHKMRSTYPDTHKNTFYDWIPIAYEQIREEDENDSFENEPCIIETERQRKINLKKKLMEDLEKDYQSETDPNVKRNLRNDLLKQLKAYQI</sequence>
<gene>
    <name evidence="1" type="ORF">METZ01_LOCUS197409</name>
</gene>
<dbReference type="AlphaFoldDB" id="A0A382E269"/>
<organism evidence="1">
    <name type="scientific">marine metagenome</name>
    <dbReference type="NCBI Taxonomy" id="408172"/>
    <lineage>
        <taxon>unclassified sequences</taxon>
        <taxon>metagenomes</taxon>
        <taxon>ecological metagenomes</taxon>
    </lineage>
</organism>
<evidence type="ECO:0000313" key="1">
    <source>
        <dbReference type="EMBL" id="SVB44555.1"/>
    </source>
</evidence>
<proteinExistence type="predicted"/>
<reference evidence="1" key="1">
    <citation type="submission" date="2018-05" db="EMBL/GenBank/DDBJ databases">
        <authorList>
            <person name="Lanie J.A."/>
            <person name="Ng W.-L."/>
            <person name="Kazmierczak K.M."/>
            <person name="Andrzejewski T.M."/>
            <person name="Davidsen T.M."/>
            <person name="Wayne K.J."/>
            <person name="Tettelin H."/>
            <person name="Glass J.I."/>
            <person name="Rusch D."/>
            <person name="Podicherti R."/>
            <person name="Tsui H.-C.T."/>
            <person name="Winkler M.E."/>
        </authorList>
    </citation>
    <scope>NUCLEOTIDE SEQUENCE</scope>
</reference>
<accession>A0A382E269</accession>